<sequence>MNFAYMRAAPHARPQIPDRISTRLRMDMSTFDQREDSFEKRYVHDEELRFKAEARRNKLVGLWAAEKLGKTGADAQAYADALVAAEVAADADARVVATVKKDFEAAGVDQSEHQIRRTMDEMLAKAKAEIQAGA</sequence>
<accession>A0A9W6GWQ6</accession>
<dbReference type="InterPro" id="IPR009945">
    <property type="entry name" value="ATPase_inh_sub_z"/>
</dbReference>
<dbReference type="InterPro" id="IPR038293">
    <property type="entry name" value="ATPase_inh_sub_z_sf"/>
</dbReference>
<dbReference type="AlphaFoldDB" id="A0A9W6GWQ6"/>
<keyword evidence="2" id="KW-1185">Reference proteome</keyword>
<name>A0A9W6GWQ6_9HYPH</name>
<organism evidence="1 2">
    <name type="scientific">Methylocystis echinoides</name>
    <dbReference type="NCBI Taxonomy" id="29468"/>
    <lineage>
        <taxon>Bacteria</taxon>
        <taxon>Pseudomonadati</taxon>
        <taxon>Pseudomonadota</taxon>
        <taxon>Alphaproteobacteria</taxon>
        <taxon>Hyphomicrobiales</taxon>
        <taxon>Methylocystaceae</taxon>
        <taxon>Methylocystis</taxon>
    </lineage>
</organism>
<dbReference type="Gene3D" id="1.10.790.20">
    <property type="entry name" value="Domain of unknown function DUF1476"/>
    <property type="match status" value="1"/>
</dbReference>
<comment type="caution">
    <text evidence="1">The sequence shown here is derived from an EMBL/GenBank/DDBJ whole genome shotgun (WGS) entry which is preliminary data.</text>
</comment>
<gene>
    <name evidence="1" type="ORF">LMG27198_33280</name>
</gene>
<evidence type="ECO:0000313" key="2">
    <source>
        <dbReference type="Proteomes" id="UP001144323"/>
    </source>
</evidence>
<dbReference type="Pfam" id="PF07345">
    <property type="entry name" value="ATPaseInh_sub_z"/>
    <property type="match status" value="1"/>
</dbReference>
<dbReference type="Proteomes" id="UP001144323">
    <property type="component" value="Unassembled WGS sequence"/>
</dbReference>
<evidence type="ECO:0000313" key="1">
    <source>
        <dbReference type="EMBL" id="GLI94336.1"/>
    </source>
</evidence>
<dbReference type="EMBL" id="BSEC01000001">
    <property type="protein sequence ID" value="GLI94336.1"/>
    <property type="molecule type" value="Genomic_DNA"/>
</dbReference>
<evidence type="ECO:0008006" key="3">
    <source>
        <dbReference type="Google" id="ProtNLM"/>
    </source>
</evidence>
<protein>
    <recommendedName>
        <fullName evidence="3">DUF1476 domain-containing protein</fullName>
    </recommendedName>
</protein>
<reference evidence="1" key="1">
    <citation type="journal article" date="2023" name="Int. J. Syst. Evol. Microbiol.">
        <title>Methylocystis iwaonis sp. nov., a type II methane-oxidizing bacterium from surface soil of a rice paddy field in Japan, and emended description of the genus Methylocystis (ex Whittenbury et al. 1970) Bowman et al. 1993.</title>
        <authorList>
            <person name="Kaise H."/>
            <person name="Sawadogo J.B."/>
            <person name="Alam M.S."/>
            <person name="Ueno C."/>
            <person name="Dianou D."/>
            <person name="Shinjo R."/>
            <person name="Asakawa S."/>
        </authorList>
    </citation>
    <scope>NUCLEOTIDE SEQUENCE</scope>
    <source>
        <strain evidence="1">LMG27198</strain>
    </source>
</reference>
<proteinExistence type="predicted"/>